<dbReference type="RefSeq" id="WP_173208642.1">
    <property type="nucleotide sequence ID" value="NZ_CP053697.2"/>
</dbReference>
<feature type="transmembrane region" description="Helical" evidence="1">
    <location>
        <begin position="96"/>
        <end position="120"/>
    </location>
</feature>
<evidence type="ECO:0000313" key="2">
    <source>
        <dbReference type="EMBL" id="QKE64066.1"/>
    </source>
</evidence>
<protein>
    <submittedName>
        <fullName evidence="2">Uncharacterized protein</fullName>
    </submittedName>
</protein>
<dbReference type="Proteomes" id="UP000501379">
    <property type="component" value="Chromosome"/>
</dbReference>
<gene>
    <name evidence="2" type="ORF">HNE05_12150</name>
</gene>
<evidence type="ECO:0000313" key="3">
    <source>
        <dbReference type="Proteomes" id="UP000501379"/>
    </source>
</evidence>
<dbReference type="EMBL" id="CP053697">
    <property type="protein sequence ID" value="QKE64066.1"/>
    <property type="molecule type" value="Genomic_DNA"/>
</dbReference>
<dbReference type="AlphaFoldDB" id="A0A6M8FW00"/>
<proteinExistence type="predicted"/>
<organism evidence="2 3">
    <name type="scientific">Aquipseudomonas campi</name>
    <dbReference type="NCBI Taxonomy" id="2731681"/>
    <lineage>
        <taxon>Bacteria</taxon>
        <taxon>Pseudomonadati</taxon>
        <taxon>Pseudomonadota</taxon>
        <taxon>Gammaproteobacteria</taxon>
        <taxon>Pseudomonadales</taxon>
        <taxon>Pseudomonadaceae</taxon>
        <taxon>Aquipseudomonas</taxon>
    </lineage>
</organism>
<sequence>MDRYCHNVSGFFPQRAPAESTLVQLIQRGLHNEDLQIFTGDSHAPPAPTPQRRSNGVLKDILIVGAIGAGIGIGLGAAVEVMLIANDINLFTASPLLAPLMLLGWGAFIGAFLGSAIAAARGSGKHAGRFAELISGAITHGDVVLVAKTHNEQETSIAREVIKASAGEFKDIDMVITPREVRLE</sequence>
<accession>A0A6M8FW00</accession>
<keyword evidence="1" id="KW-0812">Transmembrane</keyword>
<reference evidence="2" key="1">
    <citation type="submission" date="2020-07" db="EMBL/GenBank/DDBJ databases">
        <title>Nitrate ammonifying Pseudomonas campi sp. nov. isolated from German agricultural grassland.</title>
        <authorList>
            <person name="Timsy T."/>
            <person name="Ulrich A."/>
            <person name="Spanner T."/>
            <person name="Foesel B."/>
            <person name="Kolb S."/>
            <person name="Horn M.A."/>
            <person name="Behrendt U."/>
        </authorList>
    </citation>
    <scope>NUCLEOTIDE SEQUENCE</scope>
    <source>
        <strain evidence="2">S1-A32-2</strain>
    </source>
</reference>
<keyword evidence="1" id="KW-0472">Membrane</keyword>
<keyword evidence="3" id="KW-1185">Reference proteome</keyword>
<dbReference type="KEGG" id="pcam:HNE05_12150"/>
<name>A0A6M8FW00_9GAMM</name>
<feature type="transmembrane region" description="Helical" evidence="1">
    <location>
        <begin position="61"/>
        <end position="84"/>
    </location>
</feature>
<evidence type="ECO:0000256" key="1">
    <source>
        <dbReference type="SAM" id="Phobius"/>
    </source>
</evidence>
<keyword evidence="1" id="KW-1133">Transmembrane helix</keyword>